<dbReference type="Proteomes" id="UP000284046">
    <property type="component" value="Unassembled WGS sequence"/>
</dbReference>
<comment type="caution">
    <text evidence="1">The sequence shown here is derived from an EMBL/GenBank/DDBJ whole genome shotgun (WGS) entry which is preliminary data.</text>
</comment>
<dbReference type="EMBL" id="QRWZ01000022">
    <property type="protein sequence ID" value="RGT59075.1"/>
    <property type="molecule type" value="Genomic_DNA"/>
</dbReference>
<dbReference type="Pfam" id="PF07104">
    <property type="entry name" value="DUF1366"/>
    <property type="match status" value="1"/>
</dbReference>
<dbReference type="AlphaFoldDB" id="A0A412PKQ6"/>
<accession>A0A412PKQ6</accession>
<sequence length="201" mass="22073">MIFTKGGKMKLEFLSKSVDYKGGEPYKTRVVLGNSEGAIYPVFFAPDAIAEEAGVLYKRAMDTVLMENFPDKGQNEKLNKIDEQLAENKKAAGDNQKKVADIKALTDVLVSVAISVQGGMDRTAYSKVAALIAPLTQDKRYTNGDIVAMPYPFDANPKWPQGVATIFKFTTREGDGYTYKGQSVEEMLQKGSLSVVMPKLN</sequence>
<proteinExistence type="predicted"/>
<name>A0A412PKQ6_STRAP</name>
<evidence type="ECO:0000313" key="2">
    <source>
        <dbReference type="Proteomes" id="UP000284046"/>
    </source>
</evidence>
<evidence type="ECO:0000313" key="1">
    <source>
        <dbReference type="EMBL" id="RGT59075.1"/>
    </source>
</evidence>
<protein>
    <submittedName>
        <fullName evidence="1">DUF1366 domain-containing protein</fullName>
    </submittedName>
</protein>
<gene>
    <name evidence="1" type="ORF">DWX18_10390</name>
</gene>
<reference evidence="1 2" key="1">
    <citation type="submission" date="2018-08" db="EMBL/GenBank/DDBJ databases">
        <title>A genome reference for cultivated species of the human gut microbiota.</title>
        <authorList>
            <person name="Zou Y."/>
            <person name="Xue W."/>
            <person name="Luo G."/>
        </authorList>
    </citation>
    <scope>NUCLEOTIDE SEQUENCE [LARGE SCALE GENOMIC DNA]</scope>
    <source>
        <strain evidence="1 2">AF18-38</strain>
    </source>
</reference>
<organism evidence="1 2">
    <name type="scientific">Streptococcus anginosus</name>
    <dbReference type="NCBI Taxonomy" id="1328"/>
    <lineage>
        <taxon>Bacteria</taxon>
        <taxon>Bacillati</taxon>
        <taxon>Bacillota</taxon>
        <taxon>Bacilli</taxon>
        <taxon>Lactobacillales</taxon>
        <taxon>Streptococcaceae</taxon>
        <taxon>Streptococcus</taxon>
        <taxon>Streptococcus anginosus group</taxon>
    </lineage>
</organism>
<dbReference type="InterPro" id="IPR009796">
    <property type="entry name" value="DUF1366"/>
</dbReference>